<evidence type="ECO:0000313" key="6">
    <source>
        <dbReference type="EMBL" id="KAG2231141.1"/>
    </source>
</evidence>
<feature type="compositionally biased region" description="Low complexity" evidence="4">
    <location>
        <begin position="141"/>
        <end position="162"/>
    </location>
</feature>
<keyword evidence="3" id="KW-0234">DNA repair</keyword>
<gene>
    <name evidence="3" type="primary">YAF9</name>
    <name evidence="6" type="ORF">INT48_003349</name>
</gene>
<keyword evidence="3" id="KW-0175">Coiled coil</keyword>
<dbReference type="PANTHER" id="PTHR23195">
    <property type="entry name" value="YEATS DOMAIN"/>
    <property type="match status" value="1"/>
</dbReference>
<dbReference type="GO" id="GO:0006281">
    <property type="term" value="P:DNA repair"/>
    <property type="evidence" value="ECO:0007669"/>
    <property type="project" value="UniProtKB-UniRule"/>
</dbReference>
<comment type="function">
    <text evidence="3">Component of the SWR1 complex which mediates the ATP-dependent exchange of histone H2A for an H2A variant leading to transcriptional regulation of selected genes by chromatin remodeling. Component of the NuA4 histone acetyltransferase complex which is involved in transcriptional activation of selected genes principally by acetylation of nucleosomal histones H4 and H2A. The NuA4 complex is also involved in DNA repair. Yaf9 may also be required for viability in conditions in which the structural integrity of the spindle is compromised.</text>
</comment>
<proteinExistence type="inferred from homology"/>
<keyword evidence="7" id="KW-1185">Reference proteome</keyword>
<dbReference type="GO" id="GO:0006355">
    <property type="term" value="P:regulation of DNA-templated transcription"/>
    <property type="evidence" value="ECO:0007669"/>
    <property type="project" value="InterPro"/>
</dbReference>
<dbReference type="InterPro" id="IPR005033">
    <property type="entry name" value="YEATS"/>
</dbReference>
<keyword evidence="3" id="KW-0156">Chromatin regulator</keyword>
<keyword evidence="3" id="KW-0963">Cytoplasm</keyword>
<evidence type="ECO:0000256" key="1">
    <source>
        <dbReference type="ARBA" id="ARBA00023242"/>
    </source>
</evidence>
<organism evidence="6 7">
    <name type="scientific">Thamnidium elegans</name>
    <dbReference type="NCBI Taxonomy" id="101142"/>
    <lineage>
        <taxon>Eukaryota</taxon>
        <taxon>Fungi</taxon>
        <taxon>Fungi incertae sedis</taxon>
        <taxon>Mucoromycota</taxon>
        <taxon>Mucoromycotina</taxon>
        <taxon>Mucoromycetes</taxon>
        <taxon>Mucorales</taxon>
        <taxon>Mucorineae</taxon>
        <taxon>Mucoraceae</taxon>
        <taxon>Thamnidium</taxon>
    </lineage>
</organism>
<dbReference type="GO" id="GO:0005737">
    <property type="term" value="C:cytoplasm"/>
    <property type="evidence" value="ECO:0007669"/>
    <property type="project" value="UniProtKB-SubCell"/>
</dbReference>
<keyword evidence="3" id="KW-0010">Activator</keyword>
<keyword evidence="1 2" id="KW-0539">Nucleus</keyword>
<dbReference type="InterPro" id="IPR038704">
    <property type="entry name" value="YEAST_sf"/>
</dbReference>
<reference evidence="6" key="1">
    <citation type="submission" date="2021-01" db="EMBL/GenBank/DDBJ databases">
        <title>Metabolic potential, ecology and presence of endohyphal bacteria is reflected in genomic diversity of Mucoromycotina.</title>
        <authorList>
            <person name="Muszewska A."/>
            <person name="Okrasinska A."/>
            <person name="Steczkiewicz K."/>
            <person name="Drgas O."/>
            <person name="Orlowska M."/>
            <person name="Perlinska-Lenart U."/>
            <person name="Aleksandrzak-Piekarczyk T."/>
            <person name="Szatraj K."/>
            <person name="Zielenkiewicz U."/>
            <person name="Pilsyk S."/>
            <person name="Malc E."/>
            <person name="Mieczkowski P."/>
            <person name="Kruszewska J.S."/>
            <person name="Biernat P."/>
            <person name="Pawlowska J."/>
        </authorList>
    </citation>
    <scope>NUCLEOTIDE SEQUENCE</scope>
    <source>
        <strain evidence="6">WA0000018081</strain>
    </source>
</reference>
<comment type="similarity">
    <text evidence="3">Belongs to the YAF9 family.</text>
</comment>
<dbReference type="Gene3D" id="2.60.40.1970">
    <property type="entry name" value="YEATS domain"/>
    <property type="match status" value="1"/>
</dbReference>
<dbReference type="InterPro" id="IPR055129">
    <property type="entry name" value="YEATS_dom"/>
</dbReference>
<keyword evidence="3" id="KW-0805">Transcription regulation</keyword>
<feature type="domain" description="YEATS" evidence="5">
    <location>
        <begin position="1"/>
        <end position="121"/>
    </location>
</feature>
<evidence type="ECO:0000256" key="3">
    <source>
        <dbReference type="RuleBase" id="RU367117"/>
    </source>
</evidence>
<evidence type="ECO:0000256" key="2">
    <source>
        <dbReference type="PROSITE-ProRule" id="PRU00376"/>
    </source>
</evidence>
<dbReference type="Proteomes" id="UP000613177">
    <property type="component" value="Unassembled WGS sequence"/>
</dbReference>
<evidence type="ECO:0000256" key="4">
    <source>
        <dbReference type="SAM" id="MobiDB-lite"/>
    </source>
</evidence>
<keyword evidence="3" id="KW-0804">Transcription</keyword>
<dbReference type="GO" id="GO:0000812">
    <property type="term" value="C:Swr1 complex"/>
    <property type="evidence" value="ECO:0007669"/>
    <property type="project" value="UniProtKB-UniRule"/>
</dbReference>
<keyword evidence="3" id="KW-0227">DNA damage</keyword>
<evidence type="ECO:0000313" key="7">
    <source>
        <dbReference type="Proteomes" id="UP000613177"/>
    </source>
</evidence>
<accession>A0A8H7VQL6</accession>
<dbReference type="Pfam" id="PF03366">
    <property type="entry name" value="YEATS"/>
    <property type="match status" value="1"/>
</dbReference>
<name>A0A8H7VQL6_9FUNG</name>
<feature type="region of interest" description="Disordered" evidence="4">
    <location>
        <begin position="129"/>
        <end position="177"/>
    </location>
</feature>
<dbReference type="PROSITE" id="PS51037">
    <property type="entry name" value="YEATS"/>
    <property type="match status" value="1"/>
</dbReference>
<sequence>MKGSLKASEGHPWRNWKIKVVAVDNHREKKGKLSYLLDHVEYMLHPTFENPRRVFMKEPYLLQEKGWGEFDMRVVLFFTNNLAEPENIFFDLHFRESTYTILHKIHFQNPSPEFIKLLSIELPSTDTQHISDHSLKKRRTSPSSSTTTTTKKIKTPPSISSPAQFSDGPLTPSSSYYNNNKYPSSPAIINNQYQQQQQQDQDLFSNTIVSDDLFRAIHGFRQNIDEDIIIDDVYQEKDLDTVNPIHGKSIEDSIRIAWGLPEGLDMLELAKRLSLRTPEQTEEIEALIKNHKRDGIYVEENDGIYAYKFKYIDRKLIHIY</sequence>
<protein>
    <recommendedName>
        <fullName evidence="3">Protein AF-9 homolog</fullName>
    </recommendedName>
</protein>
<comment type="subunit">
    <text evidence="3">Component of the SWR1 chromatin-remodeling complex and of the NuA4 histone acetyltransferase complex.</text>
</comment>
<comment type="caution">
    <text evidence="6">The sequence shown here is derived from an EMBL/GenBank/DDBJ whole genome shotgun (WGS) entry which is preliminary data.</text>
</comment>
<comment type="domain">
    <text evidence="3">The coiled-coil domain is required for assembly into the NuA4 complex.</text>
</comment>
<dbReference type="AlphaFoldDB" id="A0A8H7VQL6"/>
<dbReference type="EMBL" id="JAEPRE010000165">
    <property type="protein sequence ID" value="KAG2231141.1"/>
    <property type="molecule type" value="Genomic_DNA"/>
</dbReference>
<dbReference type="GO" id="GO:0006325">
    <property type="term" value="P:chromatin organization"/>
    <property type="evidence" value="ECO:0007669"/>
    <property type="project" value="UniProtKB-KW"/>
</dbReference>
<evidence type="ECO:0000259" key="5">
    <source>
        <dbReference type="PROSITE" id="PS51037"/>
    </source>
</evidence>
<comment type="subcellular location">
    <subcellularLocation>
        <location evidence="3">Nucleus</location>
    </subcellularLocation>
    <subcellularLocation>
        <location evidence="3">Cytoplasm</location>
    </subcellularLocation>
</comment>